<dbReference type="EMBL" id="JAAOIW010000008">
    <property type="protein sequence ID" value="NHN32445.1"/>
    <property type="molecule type" value="Genomic_DNA"/>
</dbReference>
<feature type="compositionally biased region" description="Basic and acidic residues" evidence="4">
    <location>
        <begin position="260"/>
        <end position="269"/>
    </location>
</feature>
<feature type="domain" description="NAD-dependent epimerase/dehydratase" evidence="5">
    <location>
        <begin position="8"/>
        <end position="180"/>
    </location>
</feature>
<evidence type="ECO:0000256" key="4">
    <source>
        <dbReference type="SAM" id="MobiDB-lite"/>
    </source>
</evidence>
<evidence type="ECO:0000256" key="3">
    <source>
        <dbReference type="ARBA" id="ARBA00023027"/>
    </source>
</evidence>
<evidence type="ECO:0000313" key="7">
    <source>
        <dbReference type="Proteomes" id="UP001165962"/>
    </source>
</evidence>
<keyword evidence="7" id="KW-1185">Reference proteome</keyword>
<evidence type="ECO:0000256" key="2">
    <source>
        <dbReference type="ARBA" id="ARBA00023002"/>
    </source>
</evidence>
<reference evidence="6" key="1">
    <citation type="submission" date="2020-03" db="EMBL/GenBank/DDBJ databases">
        <title>Draft sequencing of Paenibacilllus sp. S3N08.</title>
        <authorList>
            <person name="Kim D.-U."/>
        </authorList>
    </citation>
    <scope>NUCLEOTIDE SEQUENCE</scope>
    <source>
        <strain evidence="6">S3N08</strain>
    </source>
</reference>
<dbReference type="InterPro" id="IPR001509">
    <property type="entry name" value="Epimerase_deHydtase"/>
</dbReference>
<feature type="region of interest" description="Disordered" evidence="4">
    <location>
        <begin position="240"/>
        <end position="269"/>
    </location>
</feature>
<dbReference type="Gene3D" id="3.40.50.720">
    <property type="entry name" value="NAD(P)-binding Rossmann-like Domain"/>
    <property type="match status" value="1"/>
</dbReference>
<dbReference type="RefSeq" id="WP_166152732.1">
    <property type="nucleotide sequence ID" value="NZ_JAAOIW010000008.1"/>
</dbReference>
<keyword evidence="2" id="KW-0560">Oxidoreductase</keyword>
<sequence>MNKMKKLLITGAGGKLGSSLREGLKELGEYDIVAADLKPDPHADVVALDVTDAKRLLELTEGVDIVLHFAWAKDEEDFLGKVLPINVTGAYHVYEAARENGVKRVIFASSNHATGFYRVGETVDPEEPYRPDSFYGLSKCYIELLGRFYADKYGISSINIRIGNFPGDDRPHSERSAHIWISSRDMVQLAACCIEADPSIDFLSLYGTSDNSDNYYDIKYLEPLIGYKPQDDASKLMEQAYQRDEPIKQDETEYQGGGFVEKEQPSRFD</sequence>
<dbReference type="Proteomes" id="UP001165962">
    <property type="component" value="Unassembled WGS sequence"/>
</dbReference>
<evidence type="ECO:0000313" key="6">
    <source>
        <dbReference type="EMBL" id="NHN32445.1"/>
    </source>
</evidence>
<dbReference type="PANTHER" id="PTHR43103">
    <property type="entry name" value="NUCLEOSIDE-DIPHOSPHATE-SUGAR EPIMERASE"/>
    <property type="match status" value="1"/>
</dbReference>
<protein>
    <submittedName>
        <fullName evidence="6">NAD(P)-dependent oxidoreductase</fullName>
    </submittedName>
</protein>
<comment type="similarity">
    <text evidence="1">Belongs to the NAD(P)-dependent epimerase/dehydratase family.</text>
</comment>
<dbReference type="SUPFAM" id="SSF51735">
    <property type="entry name" value="NAD(P)-binding Rossmann-fold domains"/>
    <property type="match status" value="1"/>
</dbReference>
<dbReference type="CDD" id="cd08946">
    <property type="entry name" value="SDR_e"/>
    <property type="match status" value="1"/>
</dbReference>
<proteinExistence type="inferred from homology"/>
<evidence type="ECO:0000256" key="1">
    <source>
        <dbReference type="ARBA" id="ARBA00007637"/>
    </source>
</evidence>
<keyword evidence="3" id="KW-0520">NAD</keyword>
<organism evidence="6 7">
    <name type="scientific">Paenibacillus agricola</name>
    <dbReference type="NCBI Taxonomy" id="2716264"/>
    <lineage>
        <taxon>Bacteria</taxon>
        <taxon>Bacillati</taxon>
        <taxon>Bacillota</taxon>
        <taxon>Bacilli</taxon>
        <taxon>Bacillales</taxon>
        <taxon>Paenibacillaceae</taxon>
        <taxon>Paenibacillus</taxon>
    </lineage>
</organism>
<accession>A0ABX0JFI0</accession>
<feature type="compositionally biased region" description="Basic and acidic residues" evidence="4">
    <location>
        <begin position="240"/>
        <end position="251"/>
    </location>
</feature>
<dbReference type="PANTHER" id="PTHR43103:SF5">
    <property type="entry name" value="4-EPIMERASE, PUTATIVE (AFU_ORTHOLOGUE AFUA_7G00360)-RELATED"/>
    <property type="match status" value="1"/>
</dbReference>
<name>A0ABX0JFI0_9BACL</name>
<dbReference type="Pfam" id="PF01370">
    <property type="entry name" value="Epimerase"/>
    <property type="match status" value="1"/>
</dbReference>
<dbReference type="InterPro" id="IPR036291">
    <property type="entry name" value="NAD(P)-bd_dom_sf"/>
</dbReference>
<evidence type="ECO:0000259" key="5">
    <source>
        <dbReference type="Pfam" id="PF01370"/>
    </source>
</evidence>
<comment type="caution">
    <text evidence="6">The sequence shown here is derived from an EMBL/GenBank/DDBJ whole genome shotgun (WGS) entry which is preliminary data.</text>
</comment>
<gene>
    <name evidence="6" type="ORF">G9U52_21620</name>
</gene>